<feature type="non-terminal residue" evidence="1">
    <location>
        <position position="1"/>
    </location>
</feature>
<reference evidence="1" key="1">
    <citation type="submission" date="2018-05" db="EMBL/GenBank/DDBJ databases">
        <authorList>
            <person name="Lanie J.A."/>
            <person name="Ng W.-L."/>
            <person name="Kazmierczak K.M."/>
            <person name="Andrzejewski T.M."/>
            <person name="Davidsen T.M."/>
            <person name="Wayne K.J."/>
            <person name="Tettelin H."/>
            <person name="Glass J.I."/>
            <person name="Rusch D."/>
            <person name="Podicherti R."/>
            <person name="Tsui H.-C.T."/>
            <person name="Winkler M.E."/>
        </authorList>
    </citation>
    <scope>NUCLEOTIDE SEQUENCE</scope>
</reference>
<dbReference type="Gene3D" id="3.10.180.10">
    <property type="entry name" value="2,3-Dihydroxybiphenyl 1,2-Dioxygenase, domain 1"/>
    <property type="match status" value="1"/>
</dbReference>
<organism evidence="1">
    <name type="scientific">marine metagenome</name>
    <dbReference type="NCBI Taxonomy" id="408172"/>
    <lineage>
        <taxon>unclassified sequences</taxon>
        <taxon>metagenomes</taxon>
        <taxon>ecological metagenomes</taxon>
    </lineage>
</organism>
<sequence>VKPTIGNVVPVLSVGSYEETVSHYVEWLGFDVNWEYREEQLPFVISITRD</sequence>
<accession>A0A381WI71</accession>
<dbReference type="EMBL" id="UINC01011889">
    <property type="protein sequence ID" value="SVA52200.1"/>
    <property type="molecule type" value="Genomic_DNA"/>
</dbReference>
<dbReference type="InterPro" id="IPR029068">
    <property type="entry name" value="Glyas_Bleomycin-R_OHBP_Dase"/>
</dbReference>
<evidence type="ECO:0000313" key="1">
    <source>
        <dbReference type="EMBL" id="SVA52200.1"/>
    </source>
</evidence>
<proteinExistence type="predicted"/>
<name>A0A381WI71_9ZZZZ</name>
<dbReference type="AlphaFoldDB" id="A0A381WI71"/>
<evidence type="ECO:0008006" key="2">
    <source>
        <dbReference type="Google" id="ProtNLM"/>
    </source>
</evidence>
<feature type="non-terminal residue" evidence="1">
    <location>
        <position position="50"/>
    </location>
</feature>
<protein>
    <recommendedName>
        <fullName evidence="2">Glyoxalase/fosfomycin resistance/dioxygenase domain-containing protein</fullName>
    </recommendedName>
</protein>
<gene>
    <name evidence="1" type="ORF">METZ01_LOCUS105054</name>
</gene>